<accession>A0A0E9WEQ7</accession>
<reference evidence="1" key="1">
    <citation type="submission" date="2014-11" db="EMBL/GenBank/DDBJ databases">
        <authorList>
            <person name="Amaro Gonzalez C."/>
        </authorList>
    </citation>
    <scope>NUCLEOTIDE SEQUENCE</scope>
</reference>
<reference evidence="1" key="2">
    <citation type="journal article" date="2015" name="Fish Shellfish Immunol.">
        <title>Early steps in the European eel (Anguilla anguilla)-Vibrio vulnificus interaction in the gills: Role of the RtxA13 toxin.</title>
        <authorList>
            <person name="Callol A."/>
            <person name="Pajuelo D."/>
            <person name="Ebbesson L."/>
            <person name="Teles M."/>
            <person name="MacKenzie S."/>
            <person name="Amaro C."/>
        </authorList>
    </citation>
    <scope>NUCLEOTIDE SEQUENCE</scope>
</reference>
<protein>
    <submittedName>
        <fullName evidence="1">Uncharacterized protein</fullName>
    </submittedName>
</protein>
<proteinExistence type="predicted"/>
<evidence type="ECO:0000313" key="1">
    <source>
        <dbReference type="EMBL" id="JAH88822.1"/>
    </source>
</evidence>
<dbReference type="EMBL" id="GBXM01019755">
    <property type="protein sequence ID" value="JAH88822.1"/>
    <property type="molecule type" value="Transcribed_RNA"/>
</dbReference>
<name>A0A0E9WEQ7_ANGAN</name>
<sequence length="45" mass="5186">MFLATRLVKSLLSKVRHHFVWPSSRRQIVYGCDAINKDASPELSQ</sequence>
<dbReference type="AlphaFoldDB" id="A0A0E9WEQ7"/>
<organism evidence="1">
    <name type="scientific">Anguilla anguilla</name>
    <name type="common">European freshwater eel</name>
    <name type="synonym">Muraena anguilla</name>
    <dbReference type="NCBI Taxonomy" id="7936"/>
    <lineage>
        <taxon>Eukaryota</taxon>
        <taxon>Metazoa</taxon>
        <taxon>Chordata</taxon>
        <taxon>Craniata</taxon>
        <taxon>Vertebrata</taxon>
        <taxon>Euteleostomi</taxon>
        <taxon>Actinopterygii</taxon>
        <taxon>Neopterygii</taxon>
        <taxon>Teleostei</taxon>
        <taxon>Anguilliformes</taxon>
        <taxon>Anguillidae</taxon>
        <taxon>Anguilla</taxon>
    </lineage>
</organism>